<evidence type="ECO:0000256" key="1">
    <source>
        <dbReference type="ARBA" id="ARBA00022630"/>
    </source>
</evidence>
<dbReference type="Pfam" id="PF11794">
    <property type="entry name" value="HpaB_N"/>
    <property type="match status" value="1"/>
</dbReference>
<dbReference type="InterPro" id="IPR009100">
    <property type="entry name" value="AcylCoA_DH/oxidase_NM_dom_sf"/>
</dbReference>
<dbReference type="SUPFAM" id="SSF47203">
    <property type="entry name" value="Acyl-CoA dehydrogenase C-terminal domain-like"/>
    <property type="match status" value="1"/>
</dbReference>
<dbReference type="Gene3D" id="2.40.110.10">
    <property type="entry name" value="Butyryl-CoA Dehydrogenase, subunit A, domain 2"/>
    <property type="match status" value="1"/>
</dbReference>
<dbReference type="InterPro" id="IPR004925">
    <property type="entry name" value="HpaB/PvcC/4-BUDH"/>
</dbReference>
<keyword evidence="1" id="KW-0285">Flavoprotein</keyword>
<dbReference type="Gene3D" id="1.20.140.10">
    <property type="entry name" value="Butyryl-CoA Dehydrogenase, subunit A, domain 3"/>
    <property type="match status" value="1"/>
</dbReference>
<dbReference type="SUPFAM" id="SSF56645">
    <property type="entry name" value="Acyl-CoA dehydrogenase NM domain-like"/>
    <property type="match status" value="1"/>
</dbReference>
<keyword evidence="2" id="KW-0274">FAD</keyword>
<feature type="domain" description="HpaB/PvcC/4-BUDH N-terminal" evidence="5">
    <location>
        <begin position="5"/>
        <end position="272"/>
    </location>
</feature>
<dbReference type="EMBL" id="CAEZSR010000008">
    <property type="protein sequence ID" value="CAB4542768.1"/>
    <property type="molecule type" value="Genomic_DNA"/>
</dbReference>
<dbReference type="Gene3D" id="1.10.3140.10">
    <property type="entry name" value="4-hydroxybutyryl-coa dehydratase, domain 1"/>
    <property type="match status" value="1"/>
</dbReference>
<dbReference type="InterPro" id="IPR046373">
    <property type="entry name" value="Acyl-CoA_Oxase/DH_mid-dom_sf"/>
</dbReference>
<dbReference type="AlphaFoldDB" id="A0A6J6BXB8"/>
<feature type="domain" description="HpaB/PvcC/4-BUDH C-terminal" evidence="4">
    <location>
        <begin position="295"/>
        <end position="461"/>
    </location>
</feature>
<dbReference type="InterPro" id="IPR036250">
    <property type="entry name" value="AcylCo_DH-like_C"/>
</dbReference>
<sequence>MGARTGEAYLKGLRSTNREIWLGNERVDDVVDHPQLRGGAEAIARYYDLQFEQPDTLLIDDPETGEPINISHLQPRSKDDLVRRGHGLRTIAEMSMGVMGRTPDYMNVTFAGFADDRPRWAGADGSNEEGYASLVAFQKRLRRDDLSLTHTIVHPTIDKVRDREYRGNPVPLHKVGETSDSIIVRGARLLATLAPYADGQTVYPGAPLPPDAPAEYALSFTVPMDAPGLVFLCRDSGLRTDLDPLDAPFSTRFDEQDAYCIFDDVEIPKRDVWIDGNVEVYNQVMSKGPWWPNIMQQTTARALVKLEFAYGLACRMAEAVNDTSERTMELLGELLGYVEMTRTTLTCAVDNCVVWDSGAVYCEGRALHPLRSLLPEWFTRTNEILKTIGSHNLLATASQHQLADTRLRGLIDEFMPGANGISAEDRSVLYRVAWDFCGSLVGSRGELYERNYLQSSRSNRMLSQRAHSAAARQRGDELIEKLLRDARSRSRA</sequence>
<evidence type="ECO:0000259" key="4">
    <source>
        <dbReference type="Pfam" id="PF03241"/>
    </source>
</evidence>
<dbReference type="PANTHER" id="PTHR36117:SF3">
    <property type="entry name" value="4-HYDROXYPHENYLACETATE 3-MONOOXYGENASE-RELATED"/>
    <property type="match status" value="1"/>
</dbReference>
<evidence type="ECO:0000256" key="2">
    <source>
        <dbReference type="ARBA" id="ARBA00022827"/>
    </source>
</evidence>
<organism evidence="6">
    <name type="scientific">freshwater metagenome</name>
    <dbReference type="NCBI Taxonomy" id="449393"/>
    <lineage>
        <taxon>unclassified sequences</taxon>
        <taxon>metagenomes</taxon>
        <taxon>ecological metagenomes</taxon>
    </lineage>
</organism>
<dbReference type="PIRSF" id="PIRSF000331">
    <property type="entry name" value="HpaA_HpaB"/>
    <property type="match status" value="1"/>
</dbReference>
<reference evidence="6" key="1">
    <citation type="submission" date="2020-05" db="EMBL/GenBank/DDBJ databases">
        <authorList>
            <person name="Chiriac C."/>
            <person name="Salcher M."/>
            <person name="Ghai R."/>
            <person name="Kavagutti S V."/>
        </authorList>
    </citation>
    <scope>NUCLEOTIDE SEQUENCE</scope>
</reference>
<evidence type="ECO:0000313" key="6">
    <source>
        <dbReference type="EMBL" id="CAB4542768.1"/>
    </source>
</evidence>
<protein>
    <submittedName>
        <fullName evidence="6">Unannotated protein</fullName>
    </submittedName>
</protein>
<dbReference type="GO" id="GO:0016627">
    <property type="term" value="F:oxidoreductase activity, acting on the CH-CH group of donors"/>
    <property type="evidence" value="ECO:0007669"/>
    <property type="project" value="InterPro"/>
</dbReference>
<evidence type="ECO:0000259" key="5">
    <source>
        <dbReference type="Pfam" id="PF11794"/>
    </source>
</evidence>
<dbReference type="Pfam" id="PF03241">
    <property type="entry name" value="HpaB"/>
    <property type="match status" value="1"/>
</dbReference>
<proteinExistence type="predicted"/>
<dbReference type="InterPro" id="IPR024719">
    <property type="entry name" value="HpaB/PvcC/4-BUDH_C"/>
</dbReference>
<name>A0A6J6BXB8_9ZZZZ</name>
<keyword evidence="3" id="KW-0560">Oxidoreductase</keyword>
<accession>A0A6J6BXB8</accession>
<evidence type="ECO:0000256" key="3">
    <source>
        <dbReference type="ARBA" id="ARBA00023002"/>
    </source>
</evidence>
<dbReference type="PANTHER" id="PTHR36117">
    <property type="entry name" value="4-HYDROXYPHENYLACETATE 3-MONOOXYGENASE-RELATED"/>
    <property type="match status" value="1"/>
</dbReference>
<dbReference type="InterPro" id="IPR024674">
    <property type="entry name" value="HpaB/PvcC/4-BUDH_N"/>
</dbReference>
<gene>
    <name evidence="6" type="ORF">UFOPK1493_00426</name>
</gene>